<feature type="domain" description="NAD-dependent epimerase/dehydratase" evidence="1">
    <location>
        <begin position="15"/>
        <end position="122"/>
    </location>
</feature>
<evidence type="ECO:0000313" key="2">
    <source>
        <dbReference type="EMBL" id="GGF23941.1"/>
    </source>
</evidence>
<dbReference type="Gene3D" id="3.40.50.720">
    <property type="entry name" value="NAD(P)-binding Rossmann-like Domain"/>
    <property type="match status" value="1"/>
</dbReference>
<reference evidence="2" key="1">
    <citation type="journal article" date="2014" name="Int. J. Syst. Evol. Microbiol.">
        <title>Complete genome sequence of Corynebacterium casei LMG S-19264T (=DSM 44701T), isolated from a smear-ripened cheese.</title>
        <authorList>
            <consortium name="US DOE Joint Genome Institute (JGI-PGF)"/>
            <person name="Walter F."/>
            <person name="Albersmeier A."/>
            <person name="Kalinowski J."/>
            <person name="Ruckert C."/>
        </authorList>
    </citation>
    <scope>NUCLEOTIDE SEQUENCE</scope>
    <source>
        <strain evidence="2">CGMCC 1.15725</strain>
    </source>
</reference>
<dbReference type="Pfam" id="PF01370">
    <property type="entry name" value="Epimerase"/>
    <property type="match status" value="1"/>
</dbReference>
<organism evidence="2 3">
    <name type="scientific">Aliidongia dinghuensis</name>
    <dbReference type="NCBI Taxonomy" id="1867774"/>
    <lineage>
        <taxon>Bacteria</taxon>
        <taxon>Pseudomonadati</taxon>
        <taxon>Pseudomonadota</taxon>
        <taxon>Alphaproteobacteria</taxon>
        <taxon>Rhodospirillales</taxon>
        <taxon>Dongiaceae</taxon>
        <taxon>Aliidongia</taxon>
    </lineage>
</organism>
<dbReference type="Proteomes" id="UP000646365">
    <property type="component" value="Unassembled WGS sequence"/>
</dbReference>
<evidence type="ECO:0000259" key="1">
    <source>
        <dbReference type="Pfam" id="PF01370"/>
    </source>
</evidence>
<dbReference type="EMBL" id="BMJQ01000008">
    <property type="protein sequence ID" value="GGF23941.1"/>
    <property type="molecule type" value="Genomic_DNA"/>
</dbReference>
<comment type="caution">
    <text evidence="2">The sequence shown here is derived from an EMBL/GenBank/DDBJ whole genome shotgun (WGS) entry which is preliminary data.</text>
</comment>
<dbReference type="InterPro" id="IPR036291">
    <property type="entry name" value="NAD(P)-bd_dom_sf"/>
</dbReference>
<evidence type="ECO:0000313" key="3">
    <source>
        <dbReference type="Proteomes" id="UP000646365"/>
    </source>
</evidence>
<accession>A0A8J3E4G5</accession>
<dbReference type="SUPFAM" id="SSF51735">
    <property type="entry name" value="NAD(P)-binding Rossmann-fold domains"/>
    <property type="match status" value="1"/>
</dbReference>
<keyword evidence="3" id="KW-1185">Reference proteome</keyword>
<reference evidence="2" key="2">
    <citation type="submission" date="2020-09" db="EMBL/GenBank/DDBJ databases">
        <authorList>
            <person name="Sun Q."/>
            <person name="Zhou Y."/>
        </authorList>
    </citation>
    <scope>NUCLEOTIDE SEQUENCE</scope>
    <source>
        <strain evidence="2">CGMCC 1.15725</strain>
    </source>
</reference>
<protein>
    <recommendedName>
        <fullName evidence="1">NAD-dependent epimerase/dehydratase domain-containing protein</fullName>
    </recommendedName>
</protein>
<name>A0A8J3E4G5_9PROT</name>
<proteinExistence type="predicted"/>
<dbReference type="AlphaFoldDB" id="A0A8J3E4G5"/>
<sequence>MGGEAFERDTDLGAVSSNYYDVIVHCAVNSAKSIDAGNVNDYIDDNILLTRTLASVPHCLFVYVSTVDLYPVSGGPYDEDFEVKGEELAGAYRVTKFAAEAYVRKHCPRHLVLRPTTLIGRDARPMSLTRLLLEAEPKLFLAADSRYNVISHDMVVDFIEAAIATQTVGIFNIASTGYLRLADVANWLGVAPRYGAYHYQVAKVDNARALRILPALQRTTADVLHEFLVNVDFFGRDVGSSRANLPEIEL</sequence>
<dbReference type="InterPro" id="IPR001509">
    <property type="entry name" value="Epimerase_deHydtase"/>
</dbReference>
<gene>
    <name evidence="2" type="ORF">GCM10011611_32540</name>
</gene>